<dbReference type="WBParaSite" id="HPLM_0002180701-mRNA-1">
    <property type="protein sequence ID" value="HPLM_0002180701-mRNA-1"/>
    <property type="gene ID" value="HPLM_0002180701"/>
</dbReference>
<dbReference type="Pfam" id="PF10591">
    <property type="entry name" value="SPARC_Ca_bdg"/>
    <property type="match status" value="1"/>
</dbReference>
<evidence type="ECO:0000256" key="3">
    <source>
        <dbReference type="ARBA" id="ARBA00022837"/>
    </source>
</evidence>
<dbReference type="PROSITE" id="PS50222">
    <property type="entry name" value="EF_HAND_2"/>
    <property type="match status" value="1"/>
</dbReference>
<dbReference type="AlphaFoldDB" id="A0A0N4XBR2"/>
<protein>
    <submittedName>
        <fullName evidence="10">EF-hand domain-containing protein</fullName>
    </submittedName>
</protein>
<keyword evidence="3" id="KW-0106">Calcium</keyword>
<keyword evidence="5" id="KW-0325">Glycoprotein</keyword>
<keyword evidence="6" id="KW-0472">Membrane</keyword>
<dbReference type="Proteomes" id="UP000268014">
    <property type="component" value="Unassembled WGS sequence"/>
</dbReference>
<evidence type="ECO:0000256" key="6">
    <source>
        <dbReference type="SAM" id="Phobius"/>
    </source>
</evidence>
<keyword evidence="2" id="KW-0964">Secreted</keyword>
<dbReference type="GO" id="GO:0005576">
    <property type="term" value="C:extracellular region"/>
    <property type="evidence" value="ECO:0007669"/>
    <property type="project" value="UniProtKB-SubCell"/>
</dbReference>
<gene>
    <name evidence="8" type="ORF">HPLM_LOCUS21796</name>
</gene>
<evidence type="ECO:0000256" key="1">
    <source>
        <dbReference type="ARBA" id="ARBA00004613"/>
    </source>
</evidence>
<dbReference type="Gene3D" id="1.10.238.10">
    <property type="entry name" value="EF-hand"/>
    <property type="match status" value="1"/>
</dbReference>
<dbReference type="InterPro" id="IPR018247">
    <property type="entry name" value="EF_Hand_1_Ca_BS"/>
</dbReference>
<dbReference type="PROSITE" id="PS00018">
    <property type="entry name" value="EF_HAND_1"/>
    <property type="match status" value="1"/>
</dbReference>
<reference evidence="8 9" key="2">
    <citation type="submission" date="2018-11" db="EMBL/GenBank/DDBJ databases">
        <authorList>
            <consortium name="Pathogen Informatics"/>
        </authorList>
    </citation>
    <scope>NUCLEOTIDE SEQUENCE [LARGE SCALE GENOMIC DNA]</scope>
    <source>
        <strain evidence="8 9">MHpl1</strain>
    </source>
</reference>
<keyword evidence="4" id="KW-1015">Disulfide bond</keyword>
<accession>A0A0N4XBR2</accession>
<dbReference type="InterPro" id="IPR019577">
    <property type="entry name" value="SPARC/Testican_Ca-bd-dom"/>
</dbReference>
<organism evidence="10">
    <name type="scientific">Haemonchus placei</name>
    <name type="common">Barber's pole worm</name>
    <dbReference type="NCBI Taxonomy" id="6290"/>
    <lineage>
        <taxon>Eukaryota</taxon>
        <taxon>Metazoa</taxon>
        <taxon>Ecdysozoa</taxon>
        <taxon>Nematoda</taxon>
        <taxon>Chromadorea</taxon>
        <taxon>Rhabditida</taxon>
        <taxon>Rhabditina</taxon>
        <taxon>Rhabditomorpha</taxon>
        <taxon>Strongyloidea</taxon>
        <taxon>Trichostrongylidae</taxon>
        <taxon>Haemonchus</taxon>
    </lineage>
</organism>
<feature type="domain" description="EF-hand" evidence="7">
    <location>
        <begin position="110"/>
        <end position="145"/>
    </location>
</feature>
<evidence type="ECO:0000259" key="7">
    <source>
        <dbReference type="PROSITE" id="PS50222"/>
    </source>
</evidence>
<sequence>MEQNSKIIYKNGLVKVDSENVLAWGYLVVVLSTYLLGAYPVNIKFVCDLIFMKFLFNYFQRTNSFSLFSRERSRETALKWKFDQLNANNNQVLERSEWKPYKSLIVQWKKVKQCSRSFFKSCDTDANRKLTLEEWKKCFTPILRKTPPLRPDQLNPFLYILKGE</sequence>
<dbReference type="SUPFAM" id="SSF47473">
    <property type="entry name" value="EF-hand"/>
    <property type="match status" value="1"/>
</dbReference>
<dbReference type="GO" id="GO:0005509">
    <property type="term" value="F:calcium ion binding"/>
    <property type="evidence" value="ECO:0007669"/>
    <property type="project" value="InterPro"/>
</dbReference>
<proteinExistence type="predicted"/>
<evidence type="ECO:0000313" key="8">
    <source>
        <dbReference type="EMBL" id="VDO92485.1"/>
    </source>
</evidence>
<keyword evidence="6" id="KW-1133">Transmembrane helix</keyword>
<evidence type="ECO:0000313" key="10">
    <source>
        <dbReference type="WBParaSite" id="HPLM_0002180701-mRNA-1"/>
    </source>
</evidence>
<keyword evidence="6" id="KW-0812">Transmembrane</keyword>
<evidence type="ECO:0000256" key="4">
    <source>
        <dbReference type="ARBA" id="ARBA00023157"/>
    </source>
</evidence>
<evidence type="ECO:0000256" key="5">
    <source>
        <dbReference type="ARBA" id="ARBA00023180"/>
    </source>
</evidence>
<evidence type="ECO:0000256" key="2">
    <source>
        <dbReference type="ARBA" id="ARBA00022525"/>
    </source>
</evidence>
<reference evidence="10" key="1">
    <citation type="submission" date="2017-02" db="UniProtKB">
        <authorList>
            <consortium name="WormBaseParasite"/>
        </authorList>
    </citation>
    <scope>IDENTIFICATION</scope>
</reference>
<keyword evidence="9" id="KW-1185">Reference proteome</keyword>
<feature type="transmembrane region" description="Helical" evidence="6">
    <location>
        <begin position="21"/>
        <end position="41"/>
    </location>
</feature>
<dbReference type="InterPro" id="IPR011992">
    <property type="entry name" value="EF-hand-dom_pair"/>
</dbReference>
<dbReference type="InterPro" id="IPR002048">
    <property type="entry name" value="EF_hand_dom"/>
</dbReference>
<name>A0A0N4XBR2_HAEPC</name>
<comment type="subcellular location">
    <subcellularLocation>
        <location evidence="1">Secreted</location>
    </subcellularLocation>
</comment>
<dbReference type="OrthoDB" id="5986054at2759"/>
<evidence type="ECO:0000313" key="9">
    <source>
        <dbReference type="Proteomes" id="UP000268014"/>
    </source>
</evidence>
<dbReference type="EMBL" id="UZAF01024132">
    <property type="protein sequence ID" value="VDO92485.1"/>
    <property type="molecule type" value="Genomic_DNA"/>
</dbReference>